<sequence length="136" mass="16175">MKLHKELKKLEETLIEYHSIDIKRNQIKFQLIDPDFDKKIELIFNKVSGFYFVNGYELSRYSTKDYEYGEKRELLSVVYDNSKEQKLIIKSRDTFYNGFDVSFNFTLEFMEGLLLIEADEIEIDGVGYNHLINHIG</sequence>
<dbReference type="OrthoDB" id="2363457at2"/>
<dbReference type="RefSeq" id="WP_007476257.1">
    <property type="nucleotide sequence ID" value="NZ_KQ130617.1"/>
</dbReference>
<dbReference type="Pfam" id="PF24711">
    <property type="entry name" value="YxiG"/>
    <property type="match status" value="1"/>
</dbReference>
<proteinExistence type="predicted"/>
<dbReference type="AlphaFoldDB" id="A0A0J8G823"/>
<name>A0A0J8G823_9LIST</name>
<dbReference type="Proteomes" id="UP000052258">
    <property type="component" value="Unassembled WGS sequence"/>
</dbReference>
<reference evidence="1 2" key="1">
    <citation type="journal article" date="2015" name="Genome Biol. Evol.">
        <title>Comparative Genomics of Listeria Sensu Lato: Genus-Wide Differences in Evolutionary Dynamics and the Progressive Gain of Complex, Potentially Pathogenicity-Related Traits through Lateral Gene Transfer.</title>
        <authorList>
            <person name="Chiara M."/>
            <person name="Caruso M."/>
            <person name="D'Erchia A.M."/>
            <person name="Manzari C."/>
            <person name="Fraccalvieri R."/>
            <person name="Goffredo E."/>
            <person name="Latorre L."/>
            <person name="Miccolupo A."/>
            <person name="Padalino I."/>
            <person name="Santagada G."/>
            <person name="Chiocco D."/>
            <person name="Pesole G."/>
            <person name="Horner D.S."/>
            <person name="Parisi A."/>
        </authorList>
    </citation>
    <scope>NUCLEOTIDE SEQUENCE [LARGE SCALE GENOMIC DNA]</scope>
    <source>
        <strain evidence="1 2">1991</strain>
    </source>
</reference>
<comment type="caution">
    <text evidence="1">The sequence shown here is derived from an EMBL/GenBank/DDBJ whole genome shotgun (WGS) entry which is preliminary data.</text>
</comment>
<evidence type="ECO:0000313" key="1">
    <source>
        <dbReference type="EMBL" id="KMT58780.1"/>
    </source>
</evidence>
<keyword evidence="2" id="KW-1185">Reference proteome</keyword>
<dbReference type="InterPro" id="IPR057808">
    <property type="entry name" value="YxiG"/>
</dbReference>
<dbReference type="PATRIC" id="fig|1430899.3.peg.2048"/>
<accession>A0A0J8G823</accession>
<dbReference type="EMBL" id="AZHO01000024">
    <property type="protein sequence ID" value="KMT58780.1"/>
    <property type="molecule type" value="Genomic_DNA"/>
</dbReference>
<protein>
    <submittedName>
        <fullName evidence="1">Uncharacterized protein</fullName>
    </submittedName>
</protein>
<evidence type="ECO:0000313" key="2">
    <source>
        <dbReference type="Proteomes" id="UP000052258"/>
    </source>
</evidence>
<gene>
    <name evidence="1" type="ORF">X560_1996</name>
</gene>
<organism evidence="1 2">
    <name type="scientific">Listeria fleischmannii 1991</name>
    <dbReference type="NCBI Taxonomy" id="1430899"/>
    <lineage>
        <taxon>Bacteria</taxon>
        <taxon>Bacillati</taxon>
        <taxon>Bacillota</taxon>
        <taxon>Bacilli</taxon>
        <taxon>Bacillales</taxon>
        <taxon>Listeriaceae</taxon>
        <taxon>Listeria</taxon>
    </lineage>
</organism>